<comment type="caution">
    <text evidence="2">The sequence shown here is derived from an EMBL/GenBank/DDBJ whole genome shotgun (WGS) entry which is preliminary data.</text>
</comment>
<evidence type="ECO:0008006" key="4">
    <source>
        <dbReference type="Google" id="ProtNLM"/>
    </source>
</evidence>
<feature type="region of interest" description="Disordered" evidence="1">
    <location>
        <begin position="227"/>
        <end position="247"/>
    </location>
</feature>
<organism evidence="2 3">
    <name type="scientific">Henosepilachna vigintioctopunctata</name>
    <dbReference type="NCBI Taxonomy" id="420089"/>
    <lineage>
        <taxon>Eukaryota</taxon>
        <taxon>Metazoa</taxon>
        <taxon>Ecdysozoa</taxon>
        <taxon>Arthropoda</taxon>
        <taxon>Hexapoda</taxon>
        <taxon>Insecta</taxon>
        <taxon>Pterygota</taxon>
        <taxon>Neoptera</taxon>
        <taxon>Endopterygota</taxon>
        <taxon>Coleoptera</taxon>
        <taxon>Polyphaga</taxon>
        <taxon>Cucujiformia</taxon>
        <taxon>Coccinelloidea</taxon>
        <taxon>Coccinellidae</taxon>
        <taxon>Epilachninae</taxon>
        <taxon>Epilachnini</taxon>
        <taxon>Henosepilachna</taxon>
    </lineage>
</organism>
<reference evidence="2 3" key="1">
    <citation type="submission" date="2023-03" db="EMBL/GenBank/DDBJ databases">
        <title>Genome insight into feeding habits of ladybird beetles.</title>
        <authorList>
            <person name="Li H.-S."/>
            <person name="Huang Y.-H."/>
            <person name="Pang H."/>
        </authorList>
    </citation>
    <scope>NUCLEOTIDE SEQUENCE [LARGE SCALE GENOMIC DNA]</scope>
    <source>
        <strain evidence="2">SYSU_2023b</strain>
        <tissue evidence="2">Whole body</tissue>
    </source>
</reference>
<name>A0AAW1U9I9_9CUCU</name>
<gene>
    <name evidence="2" type="ORF">WA026_013980</name>
</gene>
<feature type="compositionally biased region" description="Basic and acidic residues" evidence="1">
    <location>
        <begin position="322"/>
        <end position="343"/>
    </location>
</feature>
<protein>
    <recommendedName>
        <fullName evidence="4">Protein aurora borealis</fullName>
    </recommendedName>
</protein>
<accession>A0AAW1U9I9</accession>
<dbReference type="Proteomes" id="UP001431783">
    <property type="component" value="Unassembled WGS sequence"/>
</dbReference>
<proteinExistence type="predicted"/>
<evidence type="ECO:0000313" key="2">
    <source>
        <dbReference type="EMBL" id="KAK9876601.1"/>
    </source>
</evidence>
<feature type="region of interest" description="Disordered" evidence="1">
    <location>
        <begin position="316"/>
        <end position="343"/>
    </location>
</feature>
<dbReference type="AlphaFoldDB" id="A0AAW1U9I9"/>
<sequence>MIHCEMLAGPNVGASVSLETTCDPYVLKIPNDIEKTVEDELIQNLKSSQLLKHLLRVKIDQKSDVALPRKRARESSASTLGYSVTQRPTKIFCEYFSTDSLNKDEVSLSNRGRRTLDSVPIISIISGDLHDKHGRMDGKEEEHRFANESVIENEDATVESPAFTSDKLENKSACIVGEENFKKVPRRFNTSGGKCFEATSSKIGEVAKYFELPSSFRQLARSVSENSSSEGTTDFVSSPNSVGSAVSNSTVYSVSDDDFPDISRDFLEKETMDFILREAEKCLNIESPTSSSQESESFEIGKNTVVDVSNEPFFIGPSTSKATDKCPTDENVDEKCDPGVDETQHSDKIIEESMVLVPS</sequence>
<evidence type="ECO:0000256" key="1">
    <source>
        <dbReference type="SAM" id="MobiDB-lite"/>
    </source>
</evidence>
<dbReference type="EMBL" id="JARQZJ010000037">
    <property type="protein sequence ID" value="KAK9876601.1"/>
    <property type="molecule type" value="Genomic_DNA"/>
</dbReference>
<evidence type="ECO:0000313" key="3">
    <source>
        <dbReference type="Proteomes" id="UP001431783"/>
    </source>
</evidence>
<feature type="non-terminal residue" evidence="2">
    <location>
        <position position="359"/>
    </location>
</feature>
<keyword evidence="3" id="KW-1185">Reference proteome</keyword>